<dbReference type="OrthoDB" id="2159690at2759"/>
<dbReference type="GO" id="GO:0072686">
    <property type="term" value="C:mitotic spindle"/>
    <property type="evidence" value="ECO:0007669"/>
    <property type="project" value="TreeGrafter"/>
</dbReference>
<evidence type="ECO:0000256" key="7">
    <source>
        <dbReference type="ARBA" id="ARBA00023054"/>
    </source>
</evidence>
<dbReference type="GO" id="GO:0005815">
    <property type="term" value="C:microtubule organizing center"/>
    <property type="evidence" value="ECO:0007669"/>
    <property type="project" value="TreeGrafter"/>
</dbReference>
<evidence type="ECO:0000256" key="8">
    <source>
        <dbReference type="ARBA" id="ARBA00023212"/>
    </source>
</evidence>
<evidence type="ECO:0000256" key="2">
    <source>
        <dbReference type="ARBA" id="ARBA00009645"/>
    </source>
</evidence>
<dbReference type="InterPro" id="IPR032733">
    <property type="entry name" value="HAUS3_N"/>
</dbReference>
<sequence>MLNGGQFVEAMARLGYSAASSLEASDFDWLFNSSQENIRLLCFVCRSLNRSNVLTTEEVQGYQELQKSGTPILDEAALVKVLKTIGPSQESNAAEDDVTVENLEAELQALIKEKARKRQHCKRLQALAASRADVHLRLVAELESAASQLTEANAFLGGENANTNAELQVLADKVGELASHLSVQPEAVHSSAGRKHKPLLSQLSLNLYLRQEELNTKTLSAFTRKHFFTDLVETSCSEHFQVLDLSSREGKEEEEDGEKNEVDQLARLRLAHIMAQHQLMRATADEKSVKAGLDWLSEKSSSVKSIADSASLHMREVASRKELQAAEAEIEGLLHGPVPLDVWESTRLLYVPVVKRVLALQLARQDYLTTKLDEVRDNLLRQKASFDILHLAQQIELRKWGVCLNHLTNVNTRLVKERKVTSLRFEALAHPELALNMRPNPIITNTDAASRRLLQILDQDSSQGRGEPFQTYEALDQAARGLANNLQASRAALAAACRDQYFRMAQLQGHCEALHRAVSAEFQELVLRPQELMEKLKEAESLLQRFQKAIQEITGKVKTKRSQLEHNSLLRRERELYVCFHLDVGLLQKVVEKLERRMNLTREQP</sequence>
<dbReference type="Proteomes" id="UP000264820">
    <property type="component" value="Unplaced"/>
</dbReference>
<dbReference type="GO" id="GO:0070652">
    <property type="term" value="C:HAUS complex"/>
    <property type="evidence" value="ECO:0007669"/>
    <property type="project" value="InterPro"/>
</dbReference>
<dbReference type="AlphaFoldDB" id="A0A3Q3DX77"/>
<keyword evidence="7 10" id="KW-0175">Coiled coil</keyword>
<dbReference type="STRING" id="109280.ENSHCOP00000022871"/>
<evidence type="ECO:0000256" key="3">
    <source>
        <dbReference type="ARBA" id="ARBA00022490"/>
    </source>
</evidence>
<dbReference type="GeneID" id="109508444"/>
<dbReference type="GO" id="GO:0051301">
    <property type="term" value="P:cell division"/>
    <property type="evidence" value="ECO:0007669"/>
    <property type="project" value="UniProtKB-KW"/>
</dbReference>
<evidence type="ECO:0000259" key="11">
    <source>
        <dbReference type="Pfam" id="PF14932"/>
    </source>
</evidence>
<protein>
    <submittedName>
        <fullName evidence="12">HAUS augmin-like complex, subunit 3</fullName>
    </submittedName>
</protein>
<dbReference type="GO" id="GO:0031023">
    <property type="term" value="P:microtubule organizing center organization"/>
    <property type="evidence" value="ECO:0007669"/>
    <property type="project" value="TreeGrafter"/>
</dbReference>
<dbReference type="RefSeq" id="XP_019713985.1">
    <property type="nucleotide sequence ID" value="XM_019858426.1"/>
</dbReference>
<keyword evidence="5" id="KW-0493">Microtubule</keyword>
<feature type="coiled-coil region" evidence="10">
    <location>
        <begin position="93"/>
        <end position="127"/>
    </location>
</feature>
<evidence type="ECO:0000256" key="10">
    <source>
        <dbReference type="SAM" id="Coils"/>
    </source>
</evidence>
<feature type="domain" description="HAUS augmin-like complex subunit 3 N-terminal" evidence="11">
    <location>
        <begin position="29"/>
        <end position="284"/>
    </location>
</feature>
<dbReference type="OMA" id="LEWFCGN"/>
<organism evidence="12 13">
    <name type="scientific">Hippocampus comes</name>
    <name type="common">Tiger tail seahorse</name>
    <dbReference type="NCBI Taxonomy" id="109280"/>
    <lineage>
        <taxon>Eukaryota</taxon>
        <taxon>Metazoa</taxon>
        <taxon>Chordata</taxon>
        <taxon>Craniata</taxon>
        <taxon>Vertebrata</taxon>
        <taxon>Euteleostomi</taxon>
        <taxon>Actinopterygii</taxon>
        <taxon>Neopterygii</taxon>
        <taxon>Teleostei</taxon>
        <taxon>Neoteleostei</taxon>
        <taxon>Acanthomorphata</taxon>
        <taxon>Syngnathiaria</taxon>
        <taxon>Syngnathiformes</taxon>
        <taxon>Syngnathoidei</taxon>
        <taxon>Syngnathidae</taxon>
        <taxon>Hippocampus</taxon>
    </lineage>
</organism>
<accession>A0A3Q3DX77</accession>
<comment type="similarity">
    <text evidence="2">Belongs to the HAUS3 family.</text>
</comment>
<keyword evidence="13" id="KW-1185">Reference proteome</keyword>
<reference evidence="12" key="1">
    <citation type="submission" date="2025-05" db="UniProtKB">
        <authorList>
            <consortium name="Ensembl"/>
        </authorList>
    </citation>
    <scope>IDENTIFICATION</scope>
</reference>
<dbReference type="InterPro" id="IPR026206">
    <property type="entry name" value="HAUS3"/>
</dbReference>
<name>A0A3Q3DX77_HIPCM</name>
<dbReference type="Pfam" id="PF14932">
    <property type="entry name" value="HAUS-augmin3"/>
    <property type="match status" value="1"/>
</dbReference>
<keyword evidence="3" id="KW-0963">Cytoplasm</keyword>
<evidence type="ECO:0000313" key="13">
    <source>
        <dbReference type="Proteomes" id="UP000264820"/>
    </source>
</evidence>
<dbReference type="GO" id="GO:0051225">
    <property type="term" value="P:spindle assembly"/>
    <property type="evidence" value="ECO:0007669"/>
    <property type="project" value="InterPro"/>
</dbReference>
<dbReference type="CTD" id="79441"/>
<evidence type="ECO:0000256" key="1">
    <source>
        <dbReference type="ARBA" id="ARBA00004186"/>
    </source>
</evidence>
<evidence type="ECO:0000313" key="12">
    <source>
        <dbReference type="Ensembl" id="ENSHCOP00000022871.1"/>
    </source>
</evidence>
<dbReference type="PANTHER" id="PTHR19378:SF0">
    <property type="entry name" value="HAUS AUGMIN-LIKE COMPLEX SUBUNIT 3"/>
    <property type="match status" value="1"/>
</dbReference>
<keyword evidence="4" id="KW-0132">Cell division</keyword>
<dbReference type="GeneTree" id="ENSGT00390000011904"/>
<dbReference type="Ensembl" id="ENSHCOT00000025492.1">
    <property type="protein sequence ID" value="ENSHCOP00000022871.1"/>
    <property type="gene ID" value="ENSHCOG00000010918.1"/>
</dbReference>
<dbReference type="Ensembl" id="ENSHCOT00000014546.1">
    <property type="protein sequence ID" value="ENSHCOP00000022872.1"/>
    <property type="gene ID" value="ENSHCOG00000010918.1"/>
</dbReference>
<comment type="subcellular location">
    <subcellularLocation>
        <location evidence="1">Cytoplasm</location>
        <location evidence="1">Cytoskeleton</location>
        <location evidence="1">Spindle</location>
    </subcellularLocation>
</comment>
<evidence type="ECO:0000256" key="5">
    <source>
        <dbReference type="ARBA" id="ARBA00022701"/>
    </source>
</evidence>
<keyword evidence="9" id="KW-0131">Cell cycle</keyword>
<proteinExistence type="inferred from homology"/>
<dbReference type="PANTHER" id="PTHR19378">
    <property type="entry name" value="GOLGIN- RELATED"/>
    <property type="match status" value="1"/>
</dbReference>
<evidence type="ECO:0000256" key="6">
    <source>
        <dbReference type="ARBA" id="ARBA00022776"/>
    </source>
</evidence>
<dbReference type="PRINTS" id="PR02089">
    <property type="entry name" value="HAUSAUGMINL3"/>
</dbReference>
<keyword evidence="6" id="KW-0498">Mitosis</keyword>
<evidence type="ECO:0000256" key="4">
    <source>
        <dbReference type="ARBA" id="ARBA00022618"/>
    </source>
</evidence>
<evidence type="ECO:0000256" key="9">
    <source>
        <dbReference type="ARBA" id="ARBA00023306"/>
    </source>
</evidence>
<dbReference type="GO" id="GO:0005874">
    <property type="term" value="C:microtubule"/>
    <property type="evidence" value="ECO:0007669"/>
    <property type="project" value="UniProtKB-KW"/>
</dbReference>
<keyword evidence="8" id="KW-0206">Cytoskeleton</keyword>